<dbReference type="PANTHER" id="PTHR30158">
    <property type="entry name" value="ACRA/E-RELATED COMPONENT OF DRUG EFFLUX TRANSPORTER"/>
    <property type="match status" value="1"/>
</dbReference>
<reference evidence="7 8" key="1">
    <citation type="submission" date="2019-10" db="EMBL/GenBank/DDBJ databases">
        <title>Isolation, Identification of Microvirga thermotolerans HR1, a novel thermophilic bacterium and Comparative Genomics of the genus Microvirga.</title>
        <authorList>
            <person name="Li J."/>
            <person name="Zhang W."/>
            <person name="Lin M."/>
            <person name="Wang J."/>
        </authorList>
    </citation>
    <scope>NUCLEOTIDE SEQUENCE [LARGE SCALE GENOMIC DNA]</scope>
    <source>
        <strain evidence="7 8">HR1</strain>
    </source>
</reference>
<evidence type="ECO:0000313" key="7">
    <source>
        <dbReference type="EMBL" id="QFU14795.1"/>
    </source>
</evidence>
<evidence type="ECO:0000259" key="6">
    <source>
        <dbReference type="Pfam" id="PF25989"/>
    </source>
</evidence>
<dbReference type="PANTHER" id="PTHR30158:SF3">
    <property type="entry name" value="MULTIDRUG EFFLUX PUMP SUBUNIT ACRA-RELATED"/>
    <property type="match status" value="1"/>
</dbReference>
<evidence type="ECO:0000259" key="4">
    <source>
        <dbReference type="Pfam" id="PF25917"/>
    </source>
</evidence>
<keyword evidence="2" id="KW-0732">Signal</keyword>
<keyword evidence="8" id="KW-1185">Reference proteome</keyword>
<dbReference type="GO" id="GO:0030313">
    <property type="term" value="C:cell envelope"/>
    <property type="evidence" value="ECO:0007669"/>
    <property type="project" value="UniProtKB-SubCell"/>
</dbReference>
<dbReference type="InterPro" id="IPR058637">
    <property type="entry name" value="YknX-like_C"/>
</dbReference>
<dbReference type="Gene3D" id="1.10.287.470">
    <property type="entry name" value="Helix hairpin bin"/>
    <property type="match status" value="1"/>
</dbReference>
<accession>A0A5P9JUD3</accession>
<dbReference type="GO" id="GO:0046677">
    <property type="term" value="P:response to antibiotic"/>
    <property type="evidence" value="ECO:0007669"/>
    <property type="project" value="TreeGrafter"/>
</dbReference>
<dbReference type="NCBIfam" id="TIGR01730">
    <property type="entry name" value="RND_mfp"/>
    <property type="match status" value="1"/>
</dbReference>
<dbReference type="RefSeq" id="WP_152584445.1">
    <property type="nucleotide sequence ID" value="NZ_CP045423.1"/>
</dbReference>
<dbReference type="Proteomes" id="UP000325614">
    <property type="component" value="Chromosome"/>
</dbReference>
<protein>
    <submittedName>
        <fullName evidence="7">Efflux RND transporter periplasmic adaptor subunit</fullName>
    </submittedName>
</protein>
<feature type="signal peptide" evidence="2">
    <location>
        <begin position="1"/>
        <end position="21"/>
    </location>
</feature>
<name>A0A5P9JUD3_9HYPH</name>
<feature type="chain" id="PRO_5025059878" evidence="2">
    <location>
        <begin position="22"/>
        <end position="369"/>
    </location>
</feature>
<dbReference type="GO" id="GO:0005886">
    <property type="term" value="C:plasma membrane"/>
    <property type="evidence" value="ECO:0007669"/>
    <property type="project" value="TreeGrafter"/>
</dbReference>
<dbReference type="AlphaFoldDB" id="A0A5P9JUD3"/>
<feature type="domain" description="YknX-like C-terminal permuted SH3-like" evidence="6">
    <location>
        <begin position="292"/>
        <end position="358"/>
    </location>
</feature>
<dbReference type="GO" id="GO:0022857">
    <property type="term" value="F:transmembrane transporter activity"/>
    <property type="evidence" value="ECO:0007669"/>
    <property type="project" value="InterPro"/>
</dbReference>
<feature type="domain" description="Multidrug resistance protein MdtA-like barrel-sandwich hybrid" evidence="4">
    <location>
        <begin position="56"/>
        <end position="186"/>
    </location>
</feature>
<feature type="domain" description="Multidrug resistance protein MdtA-like beta-barrel" evidence="5">
    <location>
        <begin position="201"/>
        <end position="283"/>
    </location>
</feature>
<proteinExistence type="inferred from homology"/>
<dbReference type="Pfam" id="PF25876">
    <property type="entry name" value="HH_MFP_RND"/>
    <property type="match status" value="1"/>
</dbReference>
<dbReference type="Gene3D" id="2.40.420.20">
    <property type="match status" value="1"/>
</dbReference>
<evidence type="ECO:0000259" key="5">
    <source>
        <dbReference type="Pfam" id="PF25944"/>
    </source>
</evidence>
<comment type="similarity">
    <text evidence="1">Belongs to the membrane fusion protein (MFP) (TC 8.A.1) family.</text>
</comment>
<dbReference type="Gene3D" id="2.40.30.170">
    <property type="match status" value="1"/>
</dbReference>
<evidence type="ECO:0000256" key="1">
    <source>
        <dbReference type="ARBA" id="ARBA00009477"/>
    </source>
</evidence>
<dbReference type="SUPFAM" id="SSF111369">
    <property type="entry name" value="HlyD-like secretion proteins"/>
    <property type="match status" value="1"/>
</dbReference>
<gene>
    <name evidence="7" type="ORF">GDR74_00405</name>
</gene>
<dbReference type="InterPro" id="IPR006143">
    <property type="entry name" value="RND_pump_MFP"/>
</dbReference>
<dbReference type="Gene3D" id="2.40.50.100">
    <property type="match status" value="1"/>
</dbReference>
<dbReference type="KEGG" id="mico:GDR74_00405"/>
<evidence type="ECO:0000313" key="8">
    <source>
        <dbReference type="Proteomes" id="UP000325614"/>
    </source>
</evidence>
<evidence type="ECO:0000259" key="3">
    <source>
        <dbReference type="Pfam" id="PF25876"/>
    </source>
</evidence>
<dbReference type="Pfam" id="PF25989">
    <property type="entry name" value="YknX_C"/>
    <property type="match status" value="1"/>
</dbReference>
<dbReference type="InterPro" id="IPR058624">
    <property type="entry name" value="MdtA-like_HH"/>
</dbReference>
<evidence type="ECO:0000256" key="2">
    <source>
        <dbReference type="SAM" id="SignalP"/>
    </source>
</evidence>
<dbReference type="Pfam" id="PF25944">
    <property type="entry name" value="Beta-barrel_RND"/>
    <property type="match status" value="1"/>
</dbReference>
<feature type="domain" description="Multidrug resistance protein MdtA-like alpha-helical hairpin" evidence="3">
    <location>
        <begin position="96"/>
        <end position="165"/>
    </location>
</feature>
<dbReference type="InterPro" id="IPR058626">
    <property type="entry name" value="MdtA-like_b-barrel"/>
</dbReference>
<dbReference type="InterPro" id="IPR058625">
    <property type="entry name" value="MdtA-like_BSH"/>
</dbReference>
<organism evidence="7 8">
    <name type="scientific">Microvirga thermotolerans</name>
    <dbReference type="NCBI Taxonomy" id="2651334"/>
    <lineage>
        <taxon>Bacteria</taxon>
        <taxon>Pseudomonadati</taxon>
        <taxon>Pseudomonadota</taxon>
        <taxon>Alphaproteobacteria</taxon>
        <taxon>Hyphomicrobiales</taxon>
        <taxon>Methylobacteriaceae</taxon>
        <taxon>Microvirga</taxon>
    </lineage>
</organism>
<dbReference type="Pfam" id="PF25917">
    <property type="entry name" value="BSH_RND"/>
    <property type="match status" value="1"/>
</dbReference>
<sequence>MRVAAWGLIGAALVLPLPAHAQGSPPPAVSVGTLNAELKPVSKSVEFVGRIEAPERVEVRARVKGYLEDVLFKEGDSVKEGDPLYRIEQGLFEADVQQAQGALERSKAAYTLAVIQLQRAEELLSKNAGTVVARDQARALEQQSKGAVLSDEANLRTAEINLGYTNITAPIAGRIGRSSVTRGNVVGPDSGVLAMIVSQDPMYVTFPVSQREFLGRTGKEAGGDPKDIRVQVRFSDGTLYDQVGRINFVDVTVDRTTDTVTARATLPNPDGALTDGQLVRVLLGTGAAQEKVVVPQSALIADQAGVYVFVVQDGKAAVRRVKPSGELGAGAVIEEGLAPGDQVIVEGLQSVRAGTPVRATPAARPLDGM</sequence>
<dbReference type="EMBL" id="CP045423">
    <property type="protein sequence ID" value="QFU14795.1"/>
    <property type="molecule type" value="Genomic_DNA"/>
</dbReference>